<dbReference type="InParanoid" id="B7P8N8"/>
<dbReference type="EMBL" id="DS658583">
    <property type="protein sequence ID" value="EEC02960.1"/>
    <property type="molecule type" value="Genomic_DNA"/>
</dbReference>
<evidence type="ECO:0000313" key="3">
    <source>
        <dbReference type="Proteomes" id="UP000001555"/>
    </source>
</evidence>
<dbReference type="HOGENOM" id="CLU_1808321_0_0_1"/>
<dbReference type="AlphaFoldDB" id="B7P8N8"/>
<keyword evidence="3" id="KW-1185">Reference proteome</keyword>
<gene>
    <name evidence="1" type="ORF">IscW_ISCW016650</name>
</gene>
<dbReference type="Proteomes" id="UP000001555">
    <property type="component" value="Unassembled WGS sequence"/>
</dbReference>
<proteinExistence type="predicted"/>
<protein>
    <recommendedName>
        <fullName evidence="4">Ig-like domain-containing protein</fullName>
    </recommendedName>
</protein>
<evidence type="ECO:0000313" key="2">
    <source>
        <dbReference type="EnsemblMetazoa" id="ISCW016650-PA"/>
    </source>
</evidence>
<organism>
    <name type="scientific">Ixodes scapularis</name>
    <name type="common">Black-legged tick</name>
    <name type="synonym">Deer tick</name>
    <dbReference type="NCBI Taxonomy" id="6945"/>
    <lineage>
        <taxon>Eukaryota</taxon>
        <taxon>Metazoa</taxon>
        <taxon>Ecdysozoa</taxon>
        <taxon>Arthropoda</taxon>
        <taxon>Chelicerata</taxon>
        <taxon>Arachnida</taxon>
        <taxon>Acari</taxon>
        <taxon>Parasitiformes</taxon>
        <taxon>Ixodida</taxon>
        <taxon>Ixodoidea</taxon>
        <taxon>Ixodidae</taxon>
        <taxon>Ixodinae</taxon>
        <taxon>Ixodes</taxon>
    </lineage>
</organism>
<dbReference type="VEuPathDB" id="VectorBase:ISCW016650"/>
<dbReference type="PaxDb" id="6945-B7P8N8"/>
<evidence type="ECO:0008006" key="4">
    <source>
        <dbReference type="Google" id="ProtNLM"/>
    </source>
</evidence>
<dbReference type="VEuPathDB" id="VectorBase:ISCI016650"/>
<reference evidence="1 3" key="1">
    <citation type="submission" date="2008-03" db="EMBL/GenBank/DDBJ databases">
        <title>Annotation of Ixodes scapularis.</title>
        <authorList>
            <consortium name="Ixodes scapularis Genome Project Consortium"/>
            <person name="Caler E."/>
            <person name="Hannick L.I."/>
            <person name="Bidwell S."/>
            <person name="Joardar V."/>
            <person name="Thiagarajan M."/>
            <person name="Amedeo P."/>
            <person name="Galinsky K.J."/>
            <person name="Schobel S."/>
            <person name="Inman J."/>
            <person name="Hostetler J."/>
            <person name="Miller J."/>
            <person name="Hammond M."/>
            <person name="Megy K."/>
            <person name="Lawson D."/>
            <person name="Kodira C."/>
            <person name="Sutton G."/>
            <person name="Meyer J."/>
            <person name="Hill C.A."/>
            <person name="Birren B."/>
            <person name="Nene V."/>
            <person name="Collins F."/>
            <person name="Alarcon-Chaidez F."/>
            <person name="Wikel S."/>
            <person name="Strausberg R."/>
        </authorList>
    </citation>
    <scope>NUCLEOTIDE SEQUENCE [LARGE SCALE GENOMIC DNA]</scope>
    <source>
        <strain evidence="3">Wikel</strain>
        <strain evidence="1">Wikel colony</strain>
    </source>
</reference>
<dbReference type="EnsemblMetazoa" id="ISCW016650-RA">
    <property type="protein sequence ID" value="ISCW016650-PA"/>
    <property type="gene ID" value="ISCW016650"/>
</dbReference>
<accession>B7P8N8</accession>
<sequence>MSSMQSATFAPVADKNGGLRWPVGDTIHLDYVLELSADTMVTCYVDGRHVSEYTLLVPSDGVYQQARRSLLVQKASSRNAGLYECRATAGNVTRVLSWNLRQLALTPCPPSHVCSERAGVSCPPCTCTEGNMFYGRNRKFRWG</sequence>
<name>B7P8N8_IXOSC</name>
<evidence type="ECO:0000313" key="1">
    <source>
        <dbReference type="EMBL" id="EEC02960.1"/>
    </source>
</evidence>
<dbReference type="EMBL" id="ABJB010622066">
    <property type="status" value="NOT_ANNOTATED_CDS"/>
    <property type="molecule type" value="Genomic_DNA"/>
</dbReference>
<reference evidence="2" key="2">
    <citation type="submission" date="2020-05" db="UniProtKB">
        <authorList>
            <consortium name="EnsemblMetazoa"/>
        </authorList>
    </citation>
    <scope>IDENTIFICATION</scope>
    <source>
        <strain evidence="2">wikel</strain>
    </source>
</reference>